<evidence type="ECO:0000313" key="2">
    <source>
        <dbReference type="Proteomes" id="UP000240681"/>
    </source>
</evidence>
<dbReference type="EMBL" id="NEXK01000007">
    <property type="protein sequence ID" value="PSN97741.1"/>
    <property type="molecule type" value="Genomic_DNA"/>
</dbReference>
<organism evidence="1 2">
    <name type="scientific">Candidatus Marsarchaeota G2 archaeon ECH_B_SAG-C16</name>
    <dbReference type="NCBI Taxonomy" id="1978163"/>
    <lineage>
        <taxon>Archaea</taxon>
        <taxon>Candidatus Marsarchaeota</taxon>
        <taxon>Candidatus Marsarchaeota group 2</taxon>
    </lineage>
</organism>
<gene>
    <name evidence="1" type="ORF">B9Q09_00400</name>
</gene>
<accession>A0A2R6BGJ7</accession>
<sequence>MRNLALIIIAVIAILSTVVYASSVSVNTSTYQAQNGAYYVVTGKFVVTGQGFTVGQMATATGQPCPWSNGGTCTTAVTGGDWVYTVQVALTGSTPTSSTFTVTLQWLPQGGTAYVTVGTLQFTTPSTITPGETMNFIFDTGRTLFTAPVAIVITVR</sequence>
<dbReference type="AlphaFoldDB" id="A0A2R6BGJ7"/>
<dbReference type="Proteomes" id="UP000240681">
    <property type="component" value="Unassembled WGS sequence"/>
</dbReference>
<protein>
    <submittedName>
        <fullName evidence="1">Uncharacterized protein</fullName>
    </submittedName>
</protein>
<reference evidence="1 2" key="1">
    <citation type="submission" date="2017-04" db="EMBL/GenBank/DDBJ databases">
        <title>Novel microbial lineages endemic to geothermal iron-oxide mats fill important gaps in the evolutionary history of Archaea.</title>
        <authorList>
            <person name="Jay Z.J."/>
            <person name="Beam J.P."/>
            <person name="Dlakic M."/>
            <person name="Rusch D.B."/>
            <person name="Kozubal M.A."/>
            <person name="Inskeep W.P."/>
        </authorList>
    </citation>
    <scope>NUCLEOTIDE SEQUENCE [LARGE SCALE GENOMIC DNA]</scope>
    <source>
        <strain evidence="1">ECH_B_SAG-C16</strain>
    </source>
</reference>
<proteinExistence type="predicted"/>
<name>A0A2R6BGJ7_9ARCH</name>
<evidence type="ECO:0000313" key="1">
    <source>
        <dbReference type="EMBL" id="PSN97741.1"/>
    </source>
</evidence>
<comment type="caution">
    <text evidence="1">The sequence shown here is derived from an EMBL/GenBank/DDBJ whole genome shotgun (WGS) entry which is preliminary data.</text>
</comment>